<keyword evidence="12" id="KW-1185">Reference proteome</keyword>
<dbReference type="PANTHER" id="PTHR11993:SF10">
    <property type="entry name" value="NADH DEHYDROGENASE [UBIQUINONE] IRON-SULFUR PROTEIN 2, MITOCHONDRIAL"/>
    <property type="match status" value="1"/>
</dbReference>
<evidence type="ECO:0000256" key="2">
    <source>
        <dbReference type="ARBA" id="ARBA00005769"/>
    </source>
</evidence>
<evidence type="ECO:0000256" key="6">
    <source>
        <dbReference type="ARBA" id="ARBA00023027"/>
    </source>
</evidence>
<evidence type="ECO:0000313" key="12">
    <source>
        <dbReference type="Proteomes" id="UP000509443"/>
    </source>
</evidence>
<dbReference type="GO" id="GO:0016491">
    <property type="term" value="F:oxidoreductase activity"/>
    <property type="evidence" value="ECO:0007669"/>
    <property type="project" value="UniProtKB-KW"/>
</dbReference>
<keyword evidence="6 8" id="KW-0520">NAD</keyword>
<dbReference type="InterPro" id="IPR022885">
    <property type="entry name" value="NDH1_su_D/H"/>
</dbReference>
<comment type="catalytic activity">
    <reaction evidence="8">
        <text>a quinone + NADH + 5 H(+)(in) = a quinol + NAD(+) + 4 H(+)(out)</text>
        <dbReference type="Rhea" id="RHEA:57888"/>
        <dbReference type="ChEBI" id="CHEBI:15378"/>
        <dbReference type="ChEBI" id="CHEBI:24646"/>
        <dbReference type="ChEBI" id="CHEBI:57540"/>
        <dbReference type="ChEBI" id="CHEBI:57945"/>
        <dbReference type="ChEBI" id="CHEBI:132124"/>
    </reaction>
</comment>
<evidence type="ECO:0000256" key="9">
    <source>
        <dbReference type="RuleBase" id="RU003685"/>
    </source>
</evidence>
<dbReference type="PANTHER" id="PTHR11993">
    <property type="entry name" value="NADH-UBIQUINONE OXIDOREDUCTASE 49 KDA SUBUNIT"/>
    <property type="match status" value="1"/>
</dbReference>
<dbReference type="InterPro" id="IPR001135">
    <property type="entry name" value="NADH_Q_OxRdtase_suD"/>
</dbReference>
<keyword evidence="3 8" id="KW-0813">Transport</keyword>
<proteinExistence type="inferred from homology"/>
<feature type="domain" description="NADH-quinone oxidoreductase subunit D" evidence="10">
    <location>
        <begin position="122"/>
        <end position="396"/>
    </location>
</feature>
<dbReference type="InterPro" id="IPR029014">
    <property type="entry name" value="NiFe-Hase_large"/>
</dbReference>
<comment type="subcellular location">
    <subcellularLocation>
        <location evidence="8">Cell membrane</location>
        <topology evidence="8">Peripheral membrane protein</topology>
        <orientation evidence="8">Cytoplasmic side</orientation>
    </subcellularLocation>
</comment>
<keyword evidence="4 8" id="KW-0874">Quinone</keyword>
<dbReference type="HAMAP" id="MF_01358">
    <property type="entry name" value="NDH1_NuoD"/>
    <property type="match status" value="1"/>
</dbReference>
<evidence type="ECO:0000313" key="11">
    <source>
        <dbReference type="EMBL" id="QLC51441.1"/>
    </source>
</evidence>
<sequence length="396" mass="44757">MAEVNVRNFNINFGPQHPAAHGVLRMVLELDGEVVERVDPHIGLLHRGTEKLMETKTYLQAGPYLDRLDYVAPMNQEHAFVLAIEKLLGVDVPKRGQLIRVLFSEIGRILNHLLNVTTQAMDVGALTPPLWGFEQRERLMIFYERACGARLHANYFRPGGVHQDLPESLIEDIGNFIDPFLIALGKLDALVTPNRIFKQRNVDIGVVSINEAWARGFSGVMIRGAGVPWDLRKSQPYECYNEMEFDIPVGKNSDCYDRYLIRMEEMRQSAKIMRQCVERLLSTEKNGPVSSLDRKIVPPKRSEMKSSMEALIHHFKLYTEGFHTPPGEVYVAVEAPKGEFGVYLISDGTNKPYRVKLRAPGFAHLQAMDFLTRGHMLADATAILGSIDIVFGEVDR</sequence>
<keyword evidence="8" id="KW-0472">Membrane</keyword>
<name>A0ABX6QE97_9HYPH</name>
<organism evidence="11 12">
    <name type="scientific">Bartonella alsatica</name>
    <dbReference type="NCBI Taxonomy" id="52764"/>
    <lineage>
        <taxon>Bacteria</taxon>
        <taxon>Pseudomonadati</taxon>
        <taxon>Pseudomonadota</taxon>
        <taxon>Alphaproteobacteria</taxon>
        <taxon>Hyphomicrobiales</taxon>
        <taxon>Bartonellaceae</taxon>
        <taxon>Bartonella</taxon>
    </lineage>
</organism>
<dbReference type="Proteomes" id="UP000509443">
    <property type="component" value="Chromosome"/>
</dbReference>
<evidence type="ECO:0000259" key="10">
    <source>
        <dbReference type="Pfam" id="PF00346"/>
    </source>
</evidence>
<evidence type="ECO:0000256" key="3">
    <source>
        <dbReference type="ARBA" id="ARBA00022448"/>
    </source>
</evidence>
<comment type="subunit">
    <text evidence="8">NDH-1 is composed of 14 different subunits. Subunits NuoB, C, D, E, F, and G constitute the peripheral sector of the complex.</text>
</comment>
<dbReference type="SUPFAM" id="SSF56762">
    <property type="entry name" value="HydB/Nqo4-like"/>
    <property type="match status" value="1"/>
</dbReference>
<comment type="function">
    <text evidence="1 8">NDH-1 shuttles electrons from NADH, via FMN and iron-sulfur (Fe-S) centers, to quinones in the respiratory chain. The immediate electron acceptor for the enzyme in this species is believed to be ubiquinone. Couples the redox reaction to proton translocation (for every two electrons transferred, four hydrogen ions are translocated across the cytoplasmic membrane), and thus conserves the redox energy in a proton gradient.</text>
</comment>
<dbReference type="EMBL" id="CP058235">
    <property type="protein sequence ID" value="QLC51441.1"/>
    <property type="molecule type" value="Genomic_DNA"/>
</dbReference>
<dbReference type="Pfam" id="PF00346">
    <property type="entry name" value="Complex1_49kDa"/>
    <property type="match status" value="1"/>
</dbReference>
<dbReference type="RefSeq" id="WP_005865318.1">
    <property type="nucleotide sequence ID" value="NZ_CACVBB010000003.1"/>
</dbReference>
<dbReference type="NCBIfam" id="NF004739">
    <property type="entry name" value="PRK06075.1"/>
    <property type="match status" value="1"/>
</dbReference>
<keyword evidence="8" id="KW-1003">Cell membrane</keyword>
<gene>
    <name evidence="8" type="primary">nuoD</name>
    <name evidence="11" type="ORF">HWV54_00360</name>
</gene>
<dbReference type="PROSITE" id="PS00535">
    <property type="entry name" value="COMPLEX1_49K"/>
    <property type="match status" value="1"/>
</dbReference>
<accession>A0ABX6QE97</accession>
<dbReference type="Gene3D" id="1.10.645.10">
    <property type="entry name" value="Cytochrome-c3 Hydrogenase, chain B"/>
    <property type="match status" value="1"/>
</dbReference>
<dbReference type="EC" id="7.1.1.-" evidence="8"/>
<evidence type="ECO:0000256" key="8">
    <source>
        <dbReference type="HAMAP-Rule" id="MF_01358"/>
    </source>
</evidence>
<dbReference type="NCBIfam" id="TIGR01962">
    <property type="entry name" value="NuoD"/>
    <property type="match status" value="1"/>
</dbReference>
<reference evidence="11 12" key="1">
    <citation type="submission" date="2020-06" db="EMBL/GenBank/DDBJ databases">
        <title>Complete closed genome sequence of Bartonella alsatica CIP 105477.</title>
        <authorList>
            <person name="Thibau A."/>
            <person name="Schultze T.G."/>
            <person name="Kempf V.A.J."/>
        </authorList>
    </citation>
    <scope>NUCLEOTIDE SEQUENCE [LARGE SCALE GENOMIC DNA]</scope>
    <source>
        <strain evidence="11 12">CIP 105477</strain>
    </source>
</reference>
<evidence type="ECO:0000256" key="5">
    <source>
        <dbReference type="ARBA" id="ARBA00022967"/>
    </source>
</evidence>
<protein>
    <recommendedName>
        <fullName evidence="8">NADH-quinone oxidoreductase subunit D</fullName>
        <ecNumber evidence="8">7.1.1.-</ecNumber>
    </recommendedName>
    <alternativeName>
        <fullName evidence="8">NADH dehydrogenase I subunit D</fullName>
    </alternativeName>
    <alternativeName>
        <fullName evidence="8">NDH-1 subunit D</fullName>
    </alternativeName>
</protein>
<keyword evidence="5 8" id="KW-1278">Translocase</keyword>
<keyword evidence="11" id="KW-0560">Oxidoreductase</keyword>
<evidence type="ECO:0000256" key="4">
    <source>
        <dbReference type="ARBA" id="ARBA00022719"/>
    </source>
</evidence>
<evidence type="ECO:0000256" key="1">
    <source>
        <dbReference type="ARBA" id="ARBA00002378"/>
    </source>
</evidence>
<dbReference type="InterPro" id="IPR014029">
    <property type="entry name" value="NADH_UbQ_OxRdtase_49kDa_CS"/>
</dbReference>
<comment type="similarity">
    <text evidence="2 8 9">Belongs to the complex I 49 kDa subunit family.</text>
</comment>
<keyword evidence="7 8" id="KW-0830">Ubiquinone</keyword>
<evidence type="ECO:0000256" key="7">
    <source>
        <dbReference type="ARBA" id="ARBA00023075"/>
    </source>
</evidence>